<gene>
    <name evidence="2" type="ORF">HINF_LOCUS25950</name>
    <name evidence="1" type="ORF">HINF_LOCUS27980</name>
</gene>
<evidence type="ECO:0000313" key="2">
    <source>
        <dbReference type="EMBL" id="CAL6017356.1"/>
    </source>
</evidence>
<evidence type="ECO:0000313" key="3">
    <source>
        <dbReference type="Proteomes" id="UP001642409"/>
    </source>
</evidence>
<dbReference type="EMBL" id="CAXDID020000078">
    <property type="protein sequence ID" value="CAL6017356.1"/>
    <property type="molecule type" value="Genomic_DNA"/>
</dbReference>
<protein>
    <submittedName>
        <fullName evidence="1">Cysteine-rich membrane protein 2</fullName>
    </submittedName>
    <submittedName>
        <fullName evidence="2">Cysteine-rich_membrane protein 2</fullName>
    </submittedName>
</protein>
<dbReference type="AlphaFoldDB" id="A0AA86PII5"/>
<dbReference type="Proteomes" id="UP001642409">
    <property type="component" value="Unassembled WGS sequence"/>
</dbReference>
<reference evidence="1" key="1">
    <citation type="submission" date="2023-06" db="EMBL/GenBank/DDBJ databases">
        <authorList>
            <person name="Kurt Z."/>
        </authorList>
    </citation>
    <scope>NUCLEOTIDE SEQUENCE</scope>
</reference>
<evidence type="ECO:0000313" key="1">
    <source>
        <dbReference type="EMBL" id="CAI9940335.1"/>
    </source>
</evidence>
<dbReference type="EMBL" id="CATOUU010000675">
    <property type="protein sequence ID" value="CAI9940335.1"/>
    <property type="molecule type" value="Genomic_DNA"/>
</dbReference>
<proteinExistence type="predicted"/>
<name>A0AA86PII5_9EUKA</name>
<organism evidence="1">
    <name type="scientific">Hexamita inflata</name>
    <dbReference type="NCBI Taxonomy" id="28002"/>
    <lineage>
        <taxon>Eukaryota</taxon>
        <taxon>Metamonada</taxon>
        <taxon>Diplomonadida</taxon>
        <taxon>Hexamitidae</taxon>
        <taxon>Hexamitinae</taxon>
        <taxon>Hexamita</taxon>
    </lineage>
</organism>
<accession>A0AA86PII5</accession>
<keyword evidence="3" id="KW-1185">Reference proteome</keyword>
<sequence>MQVASNQVFQQSNGPTNVVVINNSSTISCSEIVCQCRAPQFDCCQCFCGFWTLWGGAGLECCCCYGCGRVDCCSVWCAGVSLHFLSPVIYGIIVSCIVGCKMMC</sequence>
<reference evidence="2 3" key="2">
    <citation type="submission" date="2024-07" db="EMBL/GenBank/DDBJ databases">
        <authorList>
            <person name="Akdeniz Z."/>
        </authorList>
    </citation>
    <scope>NUCLEOTIDE SEQUENCE [LARGE SCALE GENOMIC DNA]</scope>
</reference>
<comment type="caution">
    <text evidence="1">The sequence shown here is derived from an EMBL/GenBank/DDBJ whole genome shotgun (WGS) entry which is preliminary data.</text>
</comment>